<feature type="repeat" description="Solcar" evidence="9">
    <location>
        <begin position="4"/>
        <end position="97"/>
    </location>
</feature>
<comment type="subcellular location">
    <subcellularLocation>
        <location evidence="1">Mitochondrion membrane</location>
        <topology evidence="1">Multi-pass membrane protein</topology>
    </subcellularLocation>
</comment>
<evidence type="ECO:0000256" key="4">
    <source>
        <dbReference type="ARBA" id="ARBA00022692"/>
    </source>
</evidence>
<evidence type="ECO:0008006" key="12">
    <source>
        <dbReference type="Google" id="ProtNLM"/>
    </source>
</evidence>
<evidence type="ECO:0000256" key="9">
    <source>
        <dbReference type="PROSITE-ProRule" id="PRU00282"/>
    </source>
</evidence>
<keyword evidence="4 9" id="KW-0812">Transmembrane</keyword>
<dbReference type="PROSITE" id="PS50920">
    <property type="entry name" value="SOLCAR"/>
    <property type="match status" value="3"/>
</dbReference>
<name>A0A7S2YDG1_9STRA</name>
<dbReference type="SUPFAM" id="SSF103506">
    <property type="entry name" value="Mitochondrial carrier"/>
    <property type="match status" value="1"/>
</dbReference>
<evidence type="ECO:0000256" key="5">
    <source>
        <dbReference type="ARBA" id="ARBA00022737"/>
    </source>
</evidence>
<evidence type="ECO:0000256" key="1">
    <source>
        <dbReference type="ARBA" id="ARBA00004225"/>
    </source>
</evidence>
<dbReference type="EMBL" id="HBHT01020556">
    <property type="protein sequence ID" value="CAD9969641.1"/>
    <property type="molecule type" value="Transcribed_RNA"/>
</dbReference>
<proteinExistence type="inferred from homology"/>
<reference evidence="11" key="1">
    <citation type="submission" date="2021-01" db="EMBL/GenBank/DDBJ databases">
        <authorList>
            <person name="Corre E."/>
            <person name="Pelletier E."/>
            <person name="Niang G."/>
            <person name="Scheremetjew M."/>
            <person name="Finn R."/>
            <person name="Kale V."/>
            <person name="Holt S."/>
            <person name="Cochrane G."/>
            <person name="Meng A."/>
            <person name="Brown T."/>
            <person name="Cohen L."/>
        </authorList>
    </citation>
    <scope>NUCLEOTIDE SEQUENCE</scope>
    <source>
        <strain evidence="11">CCMP125</strain>
    </source>
</reference>
<evidence type="ECO:0000256" key="2">
    <source>
        <dbReference type="ARBA" id="ARBA00006375"/>
    </source>
</evidence>
<dbReference type="AlphaFoldDB" id="A0A7S2YDG1"/>
<gene>
    <name evidence="11" type="ORF">APAL1065_LOCUS13738</name>
</gene>
<keyword evidence="7" id="KW-0496">Mitochondrion</keyword>
<evidence type="ECO:0000256" key="3">
    <source>
        <dbReference type="ARBA" id="ARBA00022448"/>
    </source>
</evidence>
<dbReference type="InterPro" id="IPR023395">
    <property type="entry name" value="MCP_dom_sf"/>
</dbReference>
<dbReference type="PANTHER" id="PTHR45624">
    <property type="entry name" value="MITOCHONDRIAL BASIC AMINO ACIDS TRANSPORTER-RELATED"/>
    <property type="match status" value="1"/>
</dbReference>
<sequence>MTLSDAWVDFVAGWCSGAAAVLALQPVDTVLTRWQAGLTVQTQGAGVGGAVFVRSMAKSLTETSGFVALWRGSSPMIGAVPIQNALLMGGYGVGQKYSEAYAPNHRIAAIFIGGCTGGVLQSFLMSPVELVKVSQQCAGKSLTAASSEVAWNIYHSTAWRGLGATLLRDGIPHGIWFAAYEFSKDGLKENVTEDPVLVPLTSGAIAATVAWAVGYPADLIKTRIQASTTPVGIMDTARQIIKESNGRVIAGLYQGFGLKLVRSVPASMIGFTTYELVKSAVEKM</sequence>
<evidence type="ECO:0000256" key="7">
    <source>
        <dbReference type="ARBA" id="ARBA00023128"/>
    </source>
</evidence>
<evidence type="ECO:0000313" key="11">
    <source>
        <dbReference type="EMBL" id="CAD9969641.1"/>
    </source>
</evidence>
<dbReference type="GO" id="GO:0031966">
    <property type="term" value="C:mitochondrial membrane"/>
    <property type="evidence" value="ECO:0007669"/>
    <property type="project" value="UniProtKB-SubCell"/>
</dbReference>
<organism evidence="11">
    <name type="scientific">Entomoneis paludosa</name>
    <dbReference type="NCBI Taxonomy" id="265537"/>
    <lineage>
        <taxon>Eukaryota</taxon>
        <taxon>Sar</taxon>
        <taxon>Stramenopiles</taxon>
        <taxon>Ochrophyta</taxon>
        <taxon>Bacillariophyta</taxon>
        <taxon>Bacillariophyceae</taxon>
        <taxon>Bacillariophycidae</taxon>
        <taxon>Entomoneidaceae</taxon>
        <taxon>Entomoneis</taxon>
    </lineage>
</organism>
<feature type="repeat" description="Solcar" evidence="9">
    <location>
        <begin position="105"/>
        <end position="186"/>
    </location>
</feature>
<protein>
    <recommendedName>
        <fullName evidence="12">Mitochondrial carrier protein</fullName>
    </recommendedName>
</protein>
<evidence type="ECO:0000256" key="8">
    <source>
        <dbReference type="ARBA" id="ARBA00023136"/>
    </source>
</evidence>
<comment type="similarity">
    <text evidence="2 10">Belongs to the mitochondrial carrier (TC 2.A.29) family.</text>
</comment>
<feature type="repeat" description="Solcar" evidence="9">
    <location>
        <begin position="194"/>
        <end position="280"/>
    </location>
</feature>
<keyword evidence="5" id="KW-0677">Repeat</keyword>
<evidence type="ECO:0000256" key="6">
    <source>
        <dbReference type="ARBA" id="ARBA00022989"/>
    </source>
</evidence>
<dbReference type="InterPro" id="IPR018108">
    <property type="entry name" value="MCP_transmembrane"/>
</dbReference>
<keyword evidence="6" id="KW-1133">Transmembrane helix</keyword>
<dbReference type="GO" id="GO:0006839">
    <property type="term" value="P:mitochondrial transport"/>
    <property type="evidence" value="ECO:0007669"/>
    <property type="project" value="TreeGrafter"/>
</dbReference>
<dbReference type="InterPro" id="IPR050567">
    <property type="entry name" value="Mitochondrial_Carrier"/>
</dbReference>
<accession>A0A7S2YDG1</accession>
<dbReference type="PANTHER" id="PTHR45624:SF4">
    <property type="entry name" value="CONGESTED-LIKE TRACHEA PROTEIN-RELATED"/>
    <property type="match status" value="1"/>
</dbReference>
<dbReference type="GO" id="GO:0015227">
    <property type="term" value="F:O-acyl-L-carnitine transmembrane transporter activity"/>
    <property type="evidence" value="ECO:0007669"/>
    <property type="project" value="TreeGrafter"/>
</dbReference>
<keyword evidence="8 9" id="KW-0472">Membrane</keyword>
<dbReference type="Pfam" id="PF00153">
    <property type="entry name" value="Mito_carr"/>
    <property type="match status" value="3"/>
</dbReference>
<dbReference type="GO" id="GO:1902603">
    <property type="term" value="P:carnitine transmembrane transport"/>
    <property type="evidence" value="ECO:0007669"/>
    <property type="project" value="TreeGrafter"/>
</dbReference>
<keyword evidence="3 10" id="KW-0813">Transport</keyword>
<evidence type="ECO:0000256" key="10">
    <source>
        <dbReference type="RuleBase" id="RU000488"/>
    </source>
</evidence>
<dbReference type="Gene3D" id="1.50.40.10">
    <property type="entry name" value="Mitochondrial carrier domain"/>
    <property type="match status" value="1"/>
</dbReference>